<evidence type="ECO:0000313" key="2">
    <source>
        <dbReference type="EMBL" id="EDQ98431.1"/>
    </source>
</evidence>
<name>B0E3Z8_LACBS</name>
<keyword evidence="3" id="KW-1185">Reference proteome</keyword>
<gene>
    <name evidence="2" type="ORF">LACBIDRAFT_335968</name>
</gene>
<proteinExistence type="predicted"/>
<sequence>MTNEDAICRRRHRTTIDHGQPRTITTRQHDHATTTAEQQHTTRHDHYQTSKVHVAVSNITTYHGRTTTRTLMTRDGEDDLACQWTCHDVQTVTMHVVVTVHVNPEKMCRD</sequence>
<dbReference type="GeneID" id="6086570"/>
<accession>B0E3Z8</accession>
<dbReference type="EMBL" id="DS547289">
    <property type="protein sequence ID" value="EDQ98431.1"/>
    <property type="molecule type" value="Genomic_DNA"/>
</dbReference>
<dbReference type="KEGG" id="lbc:LACBIDRAFT_335968"/>
<evidence type="ECO:0000256" key="1">
    <source>
        <dbReference type="SAM" id="MobiDB-lite"/>
    </source>
</evidence>
<dbReference type="Proteomes" id="UP000001194">
    <property type="component" value="Unassembled WGS sequence"/>
</dbReference>
<protein>
    <submittedName>
        <fullName evidence="2">Predicted protein</fullName>
    </submittedName>
</protein>
<dbReference type="RefSeq" id="XP_001890915.1">
    <property type="nucleotide sequence ID" value="XM_001890880.1"/>
</dbReference>
<dbReference type="AlphaFoldDB" id="B0E3Z8"/>
<evidence type="ECO:0000313" key="3">
    <source>
        <dbReference type="Proteomes" id="UP000001194"/>
    </source>
</evidence>
<organism evidence="3">
    <name type="scientific">Laccaria bicolor (strain S238N-H82 / ATCC MYA-4686)</name>
    <name type="common">Bicoloured deceiver</name>
    <name type="synonym">Laccaria laccata var. bicolor</name>
    <dbReference type="NCBI Taxonomy" id="486041"/>
    <lineage>
        <taxon>Eukaryota</taxon>
        <taxon>Fungi</taxon>
        <taxon>Dikarya</taxon>
        <taxon>Basidiomycota</taxon>
        <taxon>Agaricomycotina</taxon>
        <taxon>Agaricomycetes</taxon>
        <taxon>Agaricomycetidae</taxon>
        <taxon>Agaricales</taxon>
        <taxon>Agaricineae</taxon>
        <taxon>Hydnangiaceae</taxon>
        <taxon>Laccaria</taxon>
    </lineage>
</organism>
<feature type="region of interest" description="Disordered" evidence="1">
    <location>
        <begin position="26"/>
        <end position="46"/>
    </location>
</feature>
<reference evidence="2 3" key="1">
    <citation type="journal article" date="2008" name="Nature">
        <title>The genome of Laccaria bicolor provides insights into mycorrhizal symbiosis.</title>
        <authorList>
            <person name="Martin F."/>
            <person name="Aerts A."/>
            <person name="Ahren D."/>
            <person name="Brun A."/>
            <person name="Danchin E.G.J."/>
            <person name="Duchaussoy F."/>
            <person name="Gibon J."/>
            <person name="Kohler A."/>
            <person name="Lindquist E."/>
            <person name="Pereda V."/>
            <person name="Salamov A."/>
            <person name="Shapiro H.J."/>
            <person name="Wuyts J."/>
            <person name="Blaudez D."/>
            <person name="Buee M."/>
            <person name="Brokstein P."/>
            <person name="Canbaeck B."/>
            <person name="Cohen D."/>
            <person name="Courty P.E."/>
            <person name="Coutinho P.M."/>
            <person name="Delaruelle C."/>
            <person name="Detter J.C."/>
            <person name="Deveau A."/>
            <person name="DiFazio S."/>
            <person name="Duplessis S."/>
            <person name="Fraissinet-Tachet L."/>
            <person name="Lucic E."/>
            <person name="Frey-Klett P."/>
            <person name="Fourrey C."/>
            <person name="Feussner I."/>
            <person name="Gay G."/>
            <person name="Grimwood J."/>
            <person name="Hoegger P.J."/>
            <person name="Jain P."/>
            <person name="Kilaru S."/>
            <person name="Labbe J."/>
            <person name="Lin Y.C."/>
            <person name="Legue V."/>
            <person name="Le Tacon F."/>
            <person name="Marmeisse R."/>
            <person name="Melayah D."/>
            <person name="Montanini B."/>
            <person name="Muratet M."/>
            <person name="Nehls U."/>
            <person name="Niculita-Hirzel H."/>
            <person name="Oudot-Le Secq M.P."/>
            <person name="Peter M."/>
            <person name="Quesneville H."/>
            <person name="Rajashekar B."/>
            <person name="Reich M."/>
            <person name="Rouhier N."/>
            <person name="Schmutz J."/>
            <person name="Yin T."/>
            <person name="Chalot M."/>
            <person name="Henrissat B."/>
            <person name="Kuees U."/>
            <person name="Lucas S."/>
            <person name="Van de Peer Y."/>
            <person name="Podila G.K."/>
            <person name="Polle A."/>
            <person name="Pukkila P.J."/>
            <person name="Richardson P.M."/>
            <person name="Rouze P."/>
            <person name="Sanders I.R."/>
            <person name="Stajich J.E."/>
            <person name="Tunlid A."/>
            <person name="Tuskan G."/>
            <person name="Grigoriev I.V."/>
        </authorList>
    </citation>
    <scope>NUCLEOTIDE SEQUENCE [LARGE SCALE GENOMIC DNA]</scope>
    <source>
        <strain evidence="3">S238N-H82 / ATCC MYA-4686</strain>
    </source>
</reference>
<dbReference type="InParanoid" id="B0E3Z8"/>
<dbReference type="HOGENOM" id="CLU_2171528_0_0_1"/>